<reference evidence="2" key="1">
    <citation type="submission" date="2016-11" db="EMBL/GenBank/DDBJ databases">
        <authorList>
            <person name="Varghese N."/>
            <person name="Submissions S."/>
        </authorList>
    </citation>
    <scope>NUCLEOTIDE SEQUENCE [LARGE SCALE GENOMIC DNA]</scope>
    <source>
        <strain evidence="2">DSM 17659</strain>
    </source>
</reference>
<dbReference type="AlphaFoldDB" id="A0A1M5H9F6"/>
<gene>
    <name evidence="1" type="ORF">SAMN05444372_102350</name>
</gene>
<evidence type="ECO:0008006" key="3">
    <source>
        <dbReference type="Google" id="ProtNLM"/>
    </source>
</evidence>
<name>A0A1M5H9F6_9FLAO</name>
<proteinExistence type="predicted"/>
<dbReference type="EMBL" id="FQWF01000002">
    <property type="protein sequence ID" value="SHG12640.1"/>
    <property type="molecule type" value="Genomic_DNA"/>
</dbReference>
<sequence>MPDLLTLAAMKAFTLGRRAKWKDDVDLYFILKDYYCFKEIAEVATLLFGDQFSKKLFKIQLGYFKGINYDEEVSYLIPTPPSEQEIQDFLINVSVEGL</sequence>
<protein>
    <recommendedName>
        <fullName evidence="3">Nucleotidyl transferase AbiEii toxin, Type IV TA system</fullName>
    </recommendedName>
</protein>
<accession>A0A1M5H9F6</accession>
<evidence type="ECO:0000313" key="1">
    <source>
        <dbReference type="EMBL" id="SHG12640.1"/>
    </source>
</evidence>
<evidence type="ECO:0000313" key="2">
    <source>
        <dbReference type="Proteomes" id="UP000184020"/>
    </source>
</evidence>
<dbReference type="Proteomes" id="UP000184020">
    <property type="component" value="Unassembled WGS sequence"/>
</dbReference>
<dbReference type="RefSeq" id="WP_073017333.1">
    <property type="nucleotide sequence ID" value="NZ_FQWF01000002.1"/>
</dbReference>
<keyword evidence="2" id="KW-1185">Reference proteome</keyword>
<dbReference type="OrthoDB" id="9796281at2"/>
<organism evidence="1 2">
    <name type="scientific">Flavobacterium micromati</name>
    <dbReference type="NCBI Taxonomy" id="229205"/>
    <lineage>
        <taxon>Bacteria</taxon>
        <taxon>Pseudomonadati</taxon>
        <taxon>Bacteroidota</taxon>
        <taxon>Flavobacteriia</taxon>
        <taxon>Flavobacteriales</taxon>
        <taxon>Flavobacteriaceae</taxon>
        <taxon>Flavobacterium</taxon>
    </lineage>
</organism>
<dbReference type="STRING" id="229205.SAMN05444372_102350"/>